<comment type="caution">
    <text evidence="1">The sequence shown here is derived from an EMBL/GenBank/DDBJ whole genome shotgun (WGS) entry which is preliminary data.</text>
</comment>
<dbReference type="Proteomes" id="UP000681967">
    <property type="component" value="Unassembled WGS sequence"/>
</dbReference>
<name>A0A8S2V1X6_9BILA</name>
<sequence length="80" mass="9063">MYTDHSVHLNTIYTYQVVARHSNGALIDRTILIIGQTDLVEDYYNITALIALPRTNGIHLSWKLRAKSTANTVTLYNSID</sequence>
<accession>A0A8S2V1X6</accession>
<dbReference type="AlphaFoldDB" id="A0A8S2V1X6"/>
<feature type="non-terminal residue" evidence="1">
    <location>
        <position position="80"/>
    </location>
</feature>
<evidence type="ECO:0000313" key="2">
    <source>
        <dbReference type="Proteomes" id="UP000681967"/>
    </source>
</evidence>
<protein>
    <recommendedName>
        <fullName evidence="3">Fibronectin type-III domain-containing protein</fullName>
    </recommendedName>
</protein>
<evidence type="ECO:0008006" key="3">
    <source>
        <dbReference type="Google" id="ProtNLM"/>
    </source>
</evidence>
<organism evidence="1 2">
    <name type="scientific">Rotaria magnacalcarata</name>
    <dbReference type="NCBI Taxonomy" id="392030"/>
    <lineage>
        <taxon>Eukaryota</taxon>
        <taxon>Metazoa</taxon>
        <taxon>Spiralia</taxon>
        <taxon>Gnathifera</taxon>
        <taxon>Rotifera</taxon>
        <taxon>Eurotatoria</taxon>
        <taxon>Bdelloidea</taxon>
        <taxon>Philodinida</taxon>
        <taxon>Philodinidae</taxon>
        <taxon>Rotaria</taxon>
    </lineage>
</organism>
<proteinExistence type="predicted"/>
<gene>
    <name evidence="1" type="ORF">BYL167_LOCUS29985</name>
</gene>
<reference evidence="1" key="1">
    <citation type="submission" date="2021-02" db="EMBL/GenBank/DDBJ databases">
        <authorList>
            <person name="Nowell W R."/>
        </authorList>
    </citation>
    <scope>NUCLEOTIDE SEQUENCE</scope>
</reference>
<dbReference type="EMBL" id="CAJOBH010047681">
    <property type="protein sequence ID" value="CAF4363111.1"/>
    <property type="molecule type" value="Genomic_DNA"/>
</dbReference>
<evidence type="ECO:0000313" key="1">
    <source>
        <dbReference type="EMBL" id="CAF4363111.1"/>
    </source>
</evidence>